<feature type="signal peptide" evidence="1">
    <location>
        <begin position="1"/>
        <end position="21"/>
    </location>
</feature>
<keyword evidence="1" id="KW-0732">Signal</keyword>
<sequence length="288" mass="30490">MKNFILLNQLMLLVHYAASLADHSSMCLLNPVGLEAGLSLISARITDTHAGPCSVSLHFENSSFLPITYTFQPPTCVGAGLVNFVVPLESPSGEAYITFQCAGETLSCARALITGGHSDVDLAIPSLAVVCETTNLDKSVTNIIPTTASFPLATPDPHSGISFTTAVTKYITDNLIGSKPVTTLTITITDEVIRNQESATHTHDMHFATGHIVTNTPTTQAVTKTSTQTHTKTQKNVTIGTIGSIGTISPRATQINSKLNLAVVTSTANTIGSSLLGVHLLVIVYWLF</sequence>
<proteinExistence type="predicted"/>
<comment type="caution">
    <text evidence="2">The sequence shown here is derived from an EMBL/GenBank/DDBJ whole genome shotgun (WGS) entry which is preliminary data.</text>
</comment>
<organism evidence="2 3">
    <name type="scientific">Fusarium proliferatum (strain ET1)</name>
    <name type="common">Orchid endophyte fungus</name>
    <dbReference type="NCBI Taxonomy" id="1227346"/>
    <lineage>
        <taxon>Eukaryota</taxon>
        <taxon>Fungi</taxon>
        <taxon>Dikarya</taxon>
        <taxon>Ascomycota</taxon>
        <taxon>Pezizomycotina</taxon>
        <taxon>Sordariomycetes</taxon>
        <taxon>Hypocreomycetidae</taxon>
        <taxon>Hypocreales</taxon>
        <taxon>Nectriaceae</taxon>
        <taxon>Fusarium</taxon>
        <taxon>Fusarium fujikuroi species complex</taxon>
    </lineage>
</organism>
<evidence type="ECO:0000313" key="3">
    <source>
        <dbReference type="Proteomes" id="UP000183971"/>
    </source>
</evidence>
<evidence type="ECO:0000256" key="1">
    <source>
        <dbReference type="SAM" id="SignalP"/>
    </source>
</evidence>
<dbReference type="GeneID" id="42052026"/>
<accession>A0A1L7VBN7</accession>
<protein>
    <submittedName>
        <fullName evidence="2">Uncharacterized protein</fullName>
    </submittedName>
</protein>
<evidence type="ECO:0000313" key="2">
    <source>
        <dbReference type="EMBL" id="CZR37662.1"/>
    </source>
</evidence>
<keyword evidence="3" id="KW-1185">Reference proteome</keyword>
<dbReference type="AlphaFoldDB" id="A0A1L7VBN7"/>
<feature type="chain" id="PRO_5012973401" evidence="1">
    <location>
        <begin position="22"/>
        <end position="288"/>
    </location>
</feature>
<dbReference type="VEuPathDB" id="FungiDB:FPRO_07147"/>
<reference evidence="3" key="1">
    <citation type="journal article" date="2016" name="Genome Biol. Evol.">
        <title>Comparative 'omics' of the Fusarium fujikuroi species complex highlights differences in genetic potential and metabolite synthesis.</title>
        <authorList>
            <person name="Niehaus E.-M."/>
            <person name="Muensterkoetter M."/>
            <person name="Proctor R.H."/>
            <person name="Brown D.W."/>
            <person name="Sharon A."/>
            <person name="Idan Y."/>
            <person name="Oren-Young L."/>
            <person name="Sieber C.M."/>
            <person name="Novak O."/>
            <person name="Pencik A."/>
            <person name="Tarkowska D."/>
            <person name="Hromadova K."/>
            <person name="Freeman S."/>
            <person name="Maymon M."/>
            <person name="Elazar M."/>
            <person name="Youssef S.A."/>
            <person name="El-Shabrawy E.S.M."/>
            <person name="Shalaby A.B.A."/>
            <person name="Houterman P."/>
            <person name="Brock N.L."/>
            <person name="Burkhardt I."/>
            <person name="Tsavkelova E.A."/>
            <person name="Dickschat J.S."/>
            <person name="Galuszka P."/>
            <person name="Gueldener U."/>
            <person name="Tudzynski B."/>
        </authorList>
    </citation>
    <scope>NUCLEOTIDE SEQUENCE [LARGE SCALE GENOMIC DNA]</scope>
    <source>
        <strain evidence="3">ET1</strain>
    </source>
</reference>
<dbReference type="EMBL" id="FJOF01000003">
    <property type="protein sequence ID" value="CZR37662.1"/>
    <property type="molecule type" value="Genomic_DNA"/>
</dbReference>
<gene>
    <name evidence="2" type="ORF">FPRO_07147</name>
</gene>
<name>A0A1L7VBN7_FUSPR</name>
<dbReference type="Proteomes" id="UP000183971">
    <property type="component" value="Unassembled WGS sequence"/>
</dbReference>
<dbReference type="RefSeq" id="XP_031078255.1">
    <property type="nucleotide sequence ID" value="XM_031227860.1"/>
</dbReference>